<dbReference type="RefSeq" id="WP_131863694.1">
    <property type="nucleotide sequence ID" value="NZ_SMCR01000001.1"/>
</dbReference>
<keyword evidence="4" id="KW-1185">Reference proteome</keyword>
<sequence>MDKRPNNYRRPALIGALLSATLLLAVTSFATGAADSAELLGPQDFAYGQDIRVEGDDPFYRLLLPEAIYQQTAWPDLRDVRVFGSDGQAVPFALEEQEGQEGSARRMKFKLFPMQENAAATRENGEKSVILKAPDGMSLTMTSPAEDKQVKKSWLLSAGPEFENRLISHLNLEWPAGKLRRATVSVLNSTDLREWVTQVEDVPLLELAAENDRLVQNKVTLNSYNSTRWWLVVIKADTNQLLPDLSAVEAVEQETVPDAEMVSLPLEARAEGKQQAVYTLRSPQPLAALEIWPSTVNTVQPMTVEIRPSADDSWTPLTRQVFYQLDNQGTTAALKLSERPVVQAIRLTAISSQWGEQLPLVRASRVSTQMIFNASGKGPWLLAWGSRAAQPAALPIASLMPGATVATYNLPAAYPGKSLTLGGEQRLTALAPAEQRSQWMKIALWVLLVAGAGGLALMAWRLGRDLKRPPQDS</sequence>
<organism evidence="3 4">
    <name type="scientific">Biostraticola tofi</name>
    <dbReference type="NCBI Taxonomy" id="466109"/>
    <lineage>
        <taxon>Bacteria</taxon>
        <taxon>Pseudomonadati</taxon>
        <taxon>Pseudomonadota</taxon>
        <taxon>Gammaproteobacteria</taxon>
        <taxon>Enterobacterales</taxon>
        <taxon>Bruguierivoracaceae</taxon>
        <taxon>Biostraticola</taxon>
    </lineage>
</organism>
<dbReference type="Proteomes" id="UP000295719">
    <property type="component" value="Unassembled WGS sequence"/>
</dbReference>
<evidence type="ECO:0000313" key="3">
    <source>
        <dbReference type="EMBL" id="TCW00167.1"/>
    </source>
</evidence>
<protein>
    <submittedName>
        <fullName evidence="3">Uncharacterized protein DUF3999</fullName>
    </submittedName>
</protein>
<comment type="caution">
    <text evidence="3">The sequence shown here is derived from an EMBL/GenBank/DDBJ whole genome shotgun (WGS) entry which is preliminary data.</text>
</comment>
<keyword evidence="1" id="KW-1133">Transmembrane helix</keyword>
<keyword evidence="1" id="KW-0812">Transmembrane</keyword>
<feature type="chain" id="PRO_5020973147" evidence="2">
    <location>
        <begin position="34"/>
        <end position="473"/>
    </location>
</feature>
<reference evidence="3 4" key="1">
    <citation type="submission" date="2019-03" db="EMBL/GenBank/DDBJ databases">
        <title>Genomic Encyclopedia of Type Strains, Phase IV (KMG-IV): sequencing the most valuable type-strain genomes for metagenomic binning, comparative biology and taxonomic classification.</title>
        <authorList>
            <person name="Goeker M."/>
        </authorList>
    </citation>
    <scope>NUCLEOTIDE SEQUENCE [LARGE SCALE GENOMIC DNA]</scope>
    <source>
        <strain evidence="3 4">DSM 19580</strain>
    </source>
</reference>
<dbReference type="InterPro" id="IPR025060">
    <property type="entry name" value="DUF3999"/>
</dbReference>
<gene>
    <name evidence="3" type="ORF">EDC52_101514</name>
</gene>
<dbReference type="AlphaFoldDB" id="A0A4R3Z4P9"/>
<keyword evidence="2" id="KW-0732">Signal</keyword>
<evidence type="ECO:0000313" key="4">
    <source>
        <dbReference type="Proteomes" id="UP000295719"/>
    </source>
</evidence>
<accession>A0A4R3Z4P9</accession>
<keyword evidence="1" id="KW-0472">Membrane</keyword>
<dbReference type="OrthoDB" id="5405606at2"/>
<proteinExistence type="predicted"/>
<feature type="signal peptide" evidence="2">
    <location>
        <begin position="1"/>
        <end position="33"/>
    </location>
</feature>
<dbReference type="Pfam" id="PF13163">
    <property type="entry name" value="DUF3999"/>
    <property type="match status" value="1"/>
</dbReference>
<evidence type="ECO:0000256" key="1">
    <source>
        <dbReference type="SAM" id="Phobius"/>
    </source>
</evidence>
<evidence type="ECO:0000256" key="2">
    <source>
        <dbReference type="SAM" id="SignalP"/>
    </source>
</evidence>
<dbReference type="EMBL" id="SMCR01000001">
    <property type="protein sequence ID" value="TCW00167.1"/>
    <property type="molecule type" value="Genomic_DNA"/>
</dbReference>
<name>A0A4R3Z4P9_9GAMM</name>
<feature type="transmembrane region" description="Helical" evidence="1">
    <location>
        <begin position="442"/>
        <end position="460"/>
    </location>
</feature>